<reference evidence="2" key="2">
    <citation type="submission" date="2025-08" db="UniProtKB">
        <authorList>
            <consortium name="Ensembl"/>
        </authorList>
    </citation>
    <scope>IDENTIFICATION</scope>
</reference>
<feature type="compositionally biased region" description="Basic and acidic residues" evidence="1">
    <location>
        <begin position="143"/>
        <end position="153"/>
    </location>
</feature>
<dbReference type="eggNOG" id="ENOG502QS2Z">
    <property type="taxonomic scope" value="Eukaryota"/>
</dbReference>
<dbReference type="PANTHER" id="PTHR15977">
    <property type="entry name" value="CILIA- AND FLAGELLA-ASSOCIATED PROTEIN 46"/>
    <property type="match status" value="1"/>
</dbReference>
<keyword evidence="3" id="KW-1185">Reference proteome</keyword>
<dbReference type="InterPro" id="IPR039586">
    <property type="entry name" value="CFAP46"/>
</dbReference>
<dbReference type="HOGENOM" id="CLU_1284410_0_0_1"/>
<organism evidence="2 3">
    <name type="scientific">Ciona savignyi</name>
    <name type="common">Pacific transparent sea squirt</name>
    <dbReference type="NCBI Taxonomy" id="51511"/>
    <lineage>
        <taxon>Eukaryota</taxon>
        <taxon>Metazoa</taxon>
        <taxon>Chordata</taxon>
        <taxon>Tunicata</taxon>
        <taxon>Ascidiacea</taxon>
        <taxon>Phlebobranchia</taxon>
        <taxon>Cionidae</taxon>
        <taxon>Ciona</taxon>
    </lineage>
</organism>
<dbReference type="AlphaFoldDB" id="H2YF75"/>
<sequence length="211" mass="22820">MLGDCSAFIFYGMERFIAQFPPSKIAALNLDDCQLAVLVDKSQTNKSFRHQSKVDVDKTNTLLSMEKPIQTAMLLSLSGANCVCLNQWNATSENNAATLNTFMESVLENGVTVGQAIRRITNPTLKKPEPVVEELSPVTPVGKDGKGKQKESTKASASRARSVVPEITPIETPSVVDHAEDEGVGGEEVVTQLDPAWCNMVVFGLPNLIVT</sequence>
<dbReference type="PANTHER" id="PTHR15977:SF15">
    <property type="entry name" value="CILIA- AND FLAGELLA-ASSOCIATED PROTEIN 46"/>
    <property type="match status" value="1"/>
</dbReference>
<accession>H2YF75</accession>
<dbReference type="STRING" id="51511.ENSCSAVP00000003973"/>
<evidence type="ECO:0000313" key="2">
    <source>
        <dbReference type="Ensembl" id="ENSCSAVP00000003973.1"/>
    </source>
</evidence>
<evidence type="ECO:0000256" key="1">
    <source>
        <dbReference type="SAM" id="MobiDB-lite"/>
    </source>
</evidence>
<feature type="region of interest" description="Disordered" evidence="1">
    <location>
        <begin position="136"/>
        <end position="162"/>
    </location>
</feature>
<evidence type="ECO:0000313" key="3">
    <source>
        <dbReference type="Proteomes" id="UP000007875"/>
    </source>
</evidence>
<reference evidence="3" key="1">
    <citation type="submission" date="2003-08" db="EMBL/GenBank/DDBJ databases">
        <authorList>
            <person name="Birren B."/>
            <person name="Nusbaum C."/>
            <person name="Abebe A."/>
            <person name="Abouelleil A."/>
            <person name="Adekoya E."/>
            <person name="Ait-zahra M."/>
            <person name="Allen N."/>
            <person name="Allen T."/>
            <person name="An P."/>
            <person name="Anderson M."/>
            <person name="Anderson S."/>
            <person name="Arachchi H."/>
            <person name="Armbruster J."/>
            <person name="Bachantsang P."/>
            <person name="Baldwin J."/>
            <person name="Barry A."/>
            <person name="Bayul T."/>
            <person name="Blitshsteyn B."/>
            <person name="Bloom T."/>
            <person name="Blye J."/>
            <person name="Boguslavskiy L."/>
            <person name="Borowsky M."/>
            <person name="Boukhgalter B."/>
            <person name="Brunache A."/>
            <person name="Butler J."/>
            <person name="Calixte N."/>
            <person name="Calvo S."/>
            <person name="Camarata J."/>
            <person name="Campo K."/>
            <person name="Chang J."/>
            <person name="Cheshatsang Y."/>
            <person name="Citroen M."/>
            <person name="Collymore A."/>
            <person name="Considine T."/>
            <person name="Cook A."/>
            <person name="Cooke P."/>
            <person name="Corum B."/>
            <person name="Cuomo C."/>
            <person name="David R."/>
            <person name="Dawoe T."/>
            <person name="Degray S."/>
            <person name="Dodge S."/>
            <person name="Dooley K."/>
            <person name="Dorje P."/>
            <person name="Dorjee K."/>
            <person name="Dorris L."/>
            <person name="Duffey N."/>
            <person name="Dupes A."/>
            <person name="Elkins T."/>
            <person name="Engels R."/>
            <person name="Erickson J."/>
            <person name="Farina A."/>
            <person name="Faro S."/>
            <person name="Ferreira P."/>
            <person name="Fischer H."/>
            <person name="Fitzgerald M."/>
            <person name="Foley K."/>
            <person name="Gage D."/>
            <person name="Galagan J."/>
            <person name="Gearin G."/>
            <person name="Gnerre S."/>
            <person name="Gnirke A."/>
            <person name="Goyette A."/>
            <person name="Graham J."/>
            <person name="Grandbois E."/>
            <person name="Gyaltsen K."/>
            <person name="Hafez N."/>
            <person name="Hagopian D."/>
            <person name="Hagos B."/>
            <person name="Hall J."/>
            <person name="Hatcher B."/>
            <person name="Heller A."/>
            <person name="Higgins H."/>
            <person name="Honan T."/>
            <person name="Horn A."/>
            <person name="Houde N."/>
            <person name="Hughes L."/>
            <person name="Hulme W."/>
            <person name="Husby E."/>
            <person name="Iliev I."/>
            <person name="Jaffe D."/>
            <person name="Jones C."/>
            <person name="Kamal M."/>
            <person name="Kamat A."/>
            <person name="Kamvysselis M."/>
            <person name="Karlsson E."/>
            <person name="Kells C."/>
            <person name="Kieu A."/>
            <person name="Kisner P."/>
            <person name="Kodira C."/>
            <person name="Kulbokas E."/>
            <person name="Labutti K."/>
            <person name="Lama D."/>
            <person name="Landers T."/>
            <person name="Leger J."/>
            <person name="Levine S."/>
            <person name="Lewis D."/>
            <person name="Lewis T."/>
            <person name="Lindblad-toh K."/>
            <person name="Liu X."/>
            <person name="Lokyitsang T."/>
            <person name="Lokyitsang Y."/>
            <person name="Lucien O."/>
            <person name="Lui A."/>
            <person name="Ma L.J."/>
            <person name="Mabbitt R."/>
            <person name="Macdonald J."/>
            <person name="Maclean C."/>
            <person name="Major J."/>
            <person name="Manning J."/>
            <person name="Marabella R."/>
            <person name="Maru K."/>
            <person name="Matthews C."/>
            <person name="Mauceli E."/>
            <person name="Mccarthy M."/>
            <person name="Mcdonough S."/>
            <person name="Mcghee T."/>
            <person name="Meldrim J."/>
            <person name="Meneus L."/>
            <person name="Mesirov J."/>
            <person name="Mihalev A."/>
            <person name="Mihova T."/>
            <person name="Mikkelsen T."/>
            <person name="Mlenga V."/>
            <person name="Moru K."/>
            <person name="Mozes J."/>
            <person name="Mulrain L."/>
            <person name="Munson G."/>
            <person name="Naylor J."/>
            <person name="Newes C."/>
            <person name="Nguyen C."/>
            <person name="Nguyen N."/>
            <person name="Nguyen T."/>
            <person name="Nicol R."/>
            <person name="Nielsen C."/>
            <person name="Nizzari M."/>
            <person name="Norbu C."/>
            <person name="Norbu N."/>
            <person name="O'donnell P."/>
            <person name="Okoawo O."/>
            <person name="O'leary S."/>
            <person name="Omotosho B."/>
            <person name="O'neill K."/>
            <person name="Osman S."/>
            <person name="Parker S."/>
            <person name="Perrin D."/>
            <person name="Phunkhang P."/>
            <person name="Piqani B."/>
            <person name="Purcell S."/>
            <person name="Rachupka T."/>
            <person name="Ramasamy U."/>
            <person name="Rameau R."/>
            <person name="Ray V."/>
            <person name="Raymond C."/>
            <person name="Retta R."/>
            <person name="Richardson S."/>
            <person name="Rise C."/>
            <person name="Rodriguez J."/>
            <person name="Rogers J."/>
            <person name="Rogov P."/>
            <person name="Rutman M."/>
            <person name="Schupbach R."/>
            <person name="Seaman C."/>
            <person name="Settipalli S."/>
            <person name="Sharpe T."/>
            <person name="Sheridan J."/>
            <person name="Sherpa N."/>
            <person name="Shi J."/>
            <person name="Smirnov S."/>
            <person name="Smith C."/>
            <person name="Sougnez C."/>
            <person name="Spencer B."/>
            <person name="Stalker J."/>
            <person name="Stange-thomann N."/>
            <person name="Stavropoulos S."/>
            <person name="Stetson K."/>
            <person name="Stone C."/>
            <person name="Stone S."/>
            <person name="Stubbs M."/>
            <person name="Talamas J."/>
            <person name="Tchuinga P."/>
            <person name="Tenzing P."/>
            <person name="Tesfaye S."/>
            <person name="Theodore J."/>
            <person name="Thoulutsang Y."/>
            <person name="Topham K."/>
            <person name="Towey S."/>
            <person name="Tsamla T."/>
            <person name="Tsomo N."/>
            <person name="Vallee D."/>
            <person name="Vassiliev H."/>
            <person name="Venkataraman V."/>
            <person name="Vinson J."/>
            <person name="Vo A."/>
            <person name="Wade C."/>
            <person name="Wang S."/>
            <person name="Wangchuk T."/>
            <person name="Wangdi T."/>
            <person name="Whittaker C."/>
            <person name="Wilkinson J."/>
            <person name="Wu Y."/>
            <person name="Wyman D."/>
            <person name="Yadav S."/>
            <person name="Yang S."/>
            <person name="Yang X."/>
            <person name="Yeager S."/>
            <person name="Yee E."/>
            <person name="Young G."/>
            <person name="Zainoun J."/>
            <person name="Zembeck L."/>
            <person name="Zimmer A."/>
            <person name="Zody M."/>
            <person name="Lander E."/>
        </authorList>
    </citation>
    <scope>NUCLEOTIDE SEQUENCE [LARGE SCALE GENOMIC DNA]</scope>
</reference>
<protein>
    <recommendedName>
        <fullName evidence="4">CHAT domain-containing protein</fullName>
    </recommendedName>
</protein>
<dbReference type="GO" id="GO:0035082">
    <property type="term" value="P:axoneme assembly"/>
    <property type="evidence" value="ECO:0007669"/>
    <property type="project" value="InterPro"/>
</dbReference>
<dbReference type="Ensembl" id="ENSCSAVT00000004032.1">
    <property type="protein sequence ID" value="ENSCSAVP00000003973.1"/>
    <property type="gene ID" value="ENSCSAVG00000002356.1"/>
</dbReference>
<dbReference type="GO" id="GO:0060294">
    <property type="term" value="P:cilium movement involved in cell motility"/>
    <property type="evidence" value="ECO:0007669"/>
    <property type="project" value="InterPro"/>
</dbReference>
<name>H2YF75_CIOSA</name>
<evidence type="ECO:0008006" key="4">
    <source>
        <dbReference type="Google" id="ProtNLM"/>
    </source>
</evidence>
<dbReference type="GeneTree" id="ENSGT00570000079216"/>
<reference evidence="2" key="3">
    <citation type="submission" date="2025-09" db="UniProtKB">
        <authorList>
            <consortium name="Ensembl"/>
        </authorList>
    </citation>
    <scope>IDENTIFICATION</scope>
</reference>
<dbReference type="Proteomes" id="UP000007875">
    <property type="component" value="Unassembled WGS sequence"/>
</dbReference>
<proteinExistence type="predicted"/>
<dbReference type="InParanoid" id="H2YF75"/>